<keyword evidence="4" id="KW-0238">DNA-binding</keyword>
<evidence type="ECO:0000256" key="6">
    <source>
        <dbReference type="SAM" id="MobiDB-lite"/>
    </source>
</evidence>
<evidence type="ECO:0000256" key="5">
    <source>
        <dbReference type="ARBA" id="ARBA00023172"/>
    </source>
</evidence>
<evidence type="ECO:0000256" key="4">
    <source>
        <dbReference type="ARBA" id="ARBA00023125"/>
    </source>
</evidence>
<keyword evidence="5" id="KW-0233">DNA recombination</keyword>
<protein>
    <submittedName>
        <fullName evidence="7">Transposase</fullName>
    </submittedName>
</protein>
<reference evidence="7 8" key="1">
    <citation type="submission" date="2023-03" db="EMBL/GenBank/DDBJ databases">
        <title>Draft genome sequence of Streptomyces sp. RB6PN23 isolated from peat swamp forest in Thailand.</title>
        <authorList>
            <person name="Klaysubun C."/>
            <person name="Duangmal K."/>
        </authorList>
    </citation>
    <scope>NUCLEOTIDE SEQUENCE [LARGE SCALE GENOMIC DNA]</scope>
    <source>
        <strain evidence="7 8">RB6PN23</strain>
    </source>
</reference>
<sequence length="80" mass="8356">MTGSRGCPRRDGDLAQSHGSTCVVHLIRASLRFAFRADHTQLVSALKEIYTAPTEQAAEQALEPCSPAEGSGAEGCSVPG</sequence>
<comment type="function">
    <text evidence="1">Required for the transposition of the insertion element.</text>
</comment>
<proteinExistence type="inferred from homology"/>
<organism evidence="7 8">
    <name type="scientific">Streptomyces silvisoli</name>
    <dbReference type="NCBI Taxonomy" id="3034235"/>
    <lineage>
        <taxon>Bacteria</taxon>
        <taxon>Bacillati</taxon>
        <taxon>Actinomycetota</taxon>
        <taxon>Actinomycetes</taxon>
        <taxon>Kitasatosporales</taxon>
        <taxon>Streptomycetaceae</taxon>
        <taxon>Streptomyces</taxon>
    </lineage>
</organism>
<name>A0ABT5ZT58_9ACTN</name>
<dbReference type="InterPro" id="IPR001207">
    <property type="entry name" value="Transposase_mutator"/>
</dbReference>
<comment type="similarity">
    <text evidence="2">Belongs to the transposase mutator family.</text>
</comment>
<dbReference type="Proteomes" id="UP001216579">
    <property type="component" value="Unassembled WGS sequence"/>
</dbReference>
<evidence type="ECO:0000313" key="8">
    <source>
        <dbReference type="Proteomes" id="UP001216579"/>
    </source>
</evidence>
<dbReference type="EMBL" id="JARJBC010000022">
    <property type="protein sequence ID" value="MDF3292996.1"/>
    <property type="molecule type" value="Genomic_DNA"/>
</dbReference>
<evidence type="ECO:0000256" key="1">
    <source>
        <dbReference type="ARBA" id="ARBA00002190"/>
    </source>
</evidence>
<keyword evidence="8" id="KW-1185">Reference proteome</keyword>
<comment type="caution">
    <text evidence="7">The sequence shown here is derived from an EMBL/GenBank/DDBJ whole genome shotgun (WGS) entry which is preliminary data.</text>
</comment>
<keyword evidence="3" id="KW-0815">Transposition</keyword>
<evidence type="ECO:0000313" key="7">
    <source>
        <dbReference type="EMBL" id="MDF3292996.1"/>
    </source>
</evidence>
<evidence type="ECO:0000256" key="2">
    <source>
        <dbReference type="ARBA" id="ARBA00010961"/>
    </source>
</evidence>
<feature type="region of interest" description="Disordered" evidence="6">
    <location>
        <begin position="60"/>
        <end position="80"/>
    </location>
</feature>
<gene>
    <name evidence="7" type="ORF">P3G67_28015</name>
</gene>
<accession>A0ABT5ZT58</accession>
<dbReference type="Pfam" id="PF00872">
    <property type="entry name" value="Transposase_mut"/>
    <property type="match status" value="1"/>
</dbReference>
<dbReference type="RefSeq" id="WP_276095973.1">
    <property type="nucleotide sequence ID" value="NZ_JARJBC010000022.1"/>
</dbReference>
<evidence type="ECO:0000256" key="3">
    <source>
        <dbReference type="ARBA" id="ARBA00022578"/>
    </source>
</evidence>